<sequence>MALSAAASRPYFPCPVCSSTSGKRCCACCNVARGGSLESSDVLLSAAAAETTALLLQQQPHWRRAALLLPQDRLVEAPSFLEAFRAKWRQQRFPEEQQQNLQEASKQQTRTLDPPFLYVVADRPPGFCCSELSSAAALSPDVLLSAAASSACCSPPATAVCRPTVFIYPKAPLNTPLCAAAIAARLCGRVELPPPQLPRGSPPTTAASLILLLLDAPVQHGLGCLLRHLLELLPAAPEQLSPLESGGSSSPTPRSSSSINSLSGTCPGTPVAAASHAAAASARCTCTWGDTALFVALSPLLLLPANLREAAQDAAKELGKAAAVAPAKSCSGFRQCGGTFCAEQITSCLLFEQQQQQQLPCDQKEAFSKLAAQRYAELYQLPHMRFAQLCFLPPWVPRAADPPFEKASFPPPKWQIEECFQLVSTASSYLRVGGRVLFKVYRRAEGGTIGLSPVALQPQFLPQKSKTARKSQTVKLSDPPTLPDLLGSTAVTLVYVGTTGAAVCRCAETPSTGTSSGGGRGHCSRIAAISAVGGAADLLLAAAARTAGAAYYRTTCRRSSS</sequence>
<evidence type="ECO:0000313" key="3">
    <source>
        <dbReference type="RefSeq" id="XP_026191814.1"/>
    </source>
</evidence>
<proteinExistence type="predicted"/>
<accession>A0A6P6RWE0</accession>
<dbReference type="RefSeq" id="XP_026191814.1">
    <property type="nucleotide sequence ID" value="XM_026336029.1"/>
</dbReference>
<evidence type="ECO:0000313" key="2">
    <source>
        <dbReference type="Proteomes" id="UP000515125"/>
    </source>
</evidence>
<dbReference type="OrthoDB" id="354587at2759"/>
<evidence type="ECO:0000256" key="1">
    <source>
        <dbReference type="SAM" id="MobiDB-lite"/>
    </source>
</evidence>
<reference evidence="3" key="1">
    <citation type="submission" date="2025-08" db="UniProtKB">
        <authorList>
            <consortium name="RefSeq"/>
        </authorList>
    </citation>
    <scope>IDENTIFICATION</scope>
</reference>
<protein>
    <submittedName>
        <fullName evidence="3">Uncharacterized protein LOC113147000</fullName>
    </submittedName>
</protein>
<dbReference type="Proteomes" id="UP000515125">
    <property type="component" value="Unplaced"/>
</dbReference>
<dbReference type="AlphaFoldDB" id="A0A6P6RWE0"/>
<organism evidence="2 3">
    <name type="scientific">Cyclospora cayetanensis</name>
    <dbReference type="NCBI Taxonomy" id="88456"/>
    <lineage>
        <taxon>Eukaryota</taxon>
        <taxon>Sar</taxon>
        <taxon>Alveolata</taxon>
        <taxon>Apicomplexa</taxon>
        <taxon>Conoidasida</taxon>
        <taxon>Coccidia</taxon>
        <taxon>Eucoccidiorida</taxon>
        <taxon>Eimeriorina</taxon>
        <taxon>Eimeriidae</taxon>
        <taxon>Cyclospora</taxon>
    </lineage>
</organism>
<keyword evidence="2" id="KW-1185">Reference proteome</keyword>
<name>A0A6P6RWE0_9EIME</name>
<dbReference type="GeneID" id="113147000"/>
<gene>
    <name evidence="3" type="primary">LOC113147000</name>
</gene>
<feature type="region of interest" description="Disordered" evidence="1">
    <location>
        <begin position="241"/>
        <end position="262"/>
    </location>
</feature>